<dbReference type="AlphaFoldDB" id="X1GA33"/>
<protein>
    <submittedName>
        <fullName evidence="3">Uncharacterized protein</fullName>
    </submittedName>
</protein>
<dbReference type="Pfam" id="PF05137">
    <property type="entry name" value="PilN"/>
    <property type="match status" value="1"/>
</dbReference>
<feature type="transmembrane region" description="Helical" evidence="2">
    <location>
        <begin position="66"/>
        <end position="89"/>
    </location>
</feature>
<keyword evidence="2" id="KW-0812">Transmembrane</keyword>
<reference evidence="3" key="1">
    <citation type="journal article" date="2014" name="Front. Microbiol.">
        <title>High frequency of phylogenetically diverse reductive dehalogenase-homologous genes in deep subseafloor sedimentary metagenomes.</title>
        <authorList>
            <person name="Kawai M."/>
            <person name="Futagami T."/>
            <person name="Toyoda A."/>
            <person name="Takaki Y."/>
            <person name="Nishi S."/>
            <person name="Hori S."/>
            <person name="Arai W."/>
            <person name="Tsubouchi T."/>
            <person name="Morono Y."/>
            <person name="Uchiyama I."/>
            <person name="Ito T."/>
            <person name="Fujiyama A."/>
            <person name="Inagaki F."/>
            <person name="Takami H."/>
        </authorList>
    </citation>
    <scope>NUCLEOTIDE SEQUENCE</scope>
    <source>
        <strain evidence="3">Expedition CK06-06</strain>
    </source>
</reference>
<feature type="non-terminal residue" evidence="3">
    <location>
        <position position="1"/>
    </location>
</feature>
<evidence type="ECO:0000256" key="2">
    <source>
        <dbReference type="SAM" id="Phobius"/>
    </source>
</evidence>
<accession>X1GA33</accession>
<sequence length="262" mass="27785">AAALTKRLGVRCELFDPSAGFALAGGPQVSAFGAALGLAAGQAADALPFDFLNPKRPSPPKDTRKIRAAAVIAAVVALIAAAVIVRSAYLSKRRDTIKSLASENEKLAKDNKQLKKLAGRVKLVQEWAGAQLDWIGQLAHLSNTLPGAENVYLDSIQCKPGRISLGGRAKDRQSISHFASELMAMSGYEVRPGATSSGPDAFGYNLRFGVEVLISPEAKPIIKASRPVGRPANDSAMQGLNRGRSGRRRPSRSGPLRNRGRP</sequence>
<feature type="region of interest" description="Disordered" evidence="1">
    <location>
        <begin position="223"/>
        <end position="262"/>
    </location>
</feature>
<gene>
    <name evidence="3" type="ORF">S03H2_38248</name>
</gene>
<evidence type="ECO:0000256" key="1">
    <source>
        <dbReference type="SAM" id="MobiDB-lite"/>
    </source>
</evidence>
<name>X1GA33_9ZZZZ</name>
<evidence type="ECO:0000313" key="3">
    <source>
        <dbReference type="EMBL" id="GAH54776.1"/>
    </source>
</evidence>
<feature type="compositionally biased region" description="Low complexity" evidence="1">
    <location>
        <begin position="252"/>
        <end position="262"/>
    </location>
</feature>
<proteinExistence type="predicted"/>
<dbReference type="InterPro" id="IPR007813">
    <property type="entry name" value="PilN"/>
</dbReference>
<dbReference type="EMBL" id="BARU01023582">
    <property type="protein sequence ID" value="GAH54776.1"/>
    <property type="molecule type" value="Genomic_DNA"/>
</dbReference>
<comment type="caution">
    <text evidence="3">The sequence shown here is derived from an EMBL/GenBank/DDBJ whole genome shotgun (WGS) entry which is preliminary data.</text>
</comment>
<keyword evidence="2" id="KW-0472">Membrane</keyword>
<organism evidence="3">
    <name type="scientific">marine sediment metagenome</name>
    <dbReference type="NCBI Taxonomy" id="412755"/>
    <lineage>
        <taxon>unclassified sequences</taxon>
        <taxon>metagenomes</taxon>
        <taxon>ecological metagenomes</taxon>
    </lineage>
</organism>
<keyword evidence="2" id="KW-1133">Transmembrane helix</keyword>